<sequence length="878" mass="100831">MNKSFLISLLFIVSFVLVFENDAFARKKKKKVATQSEVTKPTVKETPYQKLFKGKACETVKGLFTIHKTDNKIYFEIPLVLLERELLLGSTISETTNNLFGSVGEKPSDPFAVTFFKVDSTLHLGRVNTLYKTELENVTERLKESTRPAAIFSNKILAYNPDSTAVVMDVTNFFLADNPLFPPFSPYAPITGNGQRTITKMFKKDKSQFAKVKAFEDNASLQTMLTYEVDVRDKQQYYMYKLPFSTVMTYSFILLPEEQMRPRIADPRIGIFYQGYYNIEKEHGLTPLYCARRWRLEPSDEAAFRAGKLVEPKKQIVFYVDNAFPEFWKEYIKEGIEMWQRAFEEIGFKNAIVARDFPKDDPEFDPDNLKYSCVRYSPSPVQNAMGPSWTDPRTGEVLNASVYLYHNMVQLVQNWRFLQTSPADPDVRKTVLDEKTTGECIRYVVSHEIGHCLSLMHNMAASAAIPTDSLRSPSFTQRVGTTYSIMDYARNNYVAQPGDKERGVRLTPPDLGLYDYFTIKWLYTPLLDVKTSRDELPILREWITEKSGDPIYRYGKQQIFSRFDPSSVEEDLGDDPVKSSTYGIKNLKYVLANMNTWVGKDDPDFTFQDNMYNEVIYQYIRYLNNVLANIGGLYLSERYDGDQLPSYSVVPRERQRQSLKFVLNELENMNWLNVTDLQQKMAVRNNISDVLEPMVFKALMYKTAFVALSADKDDSKRPYTPQEFLKDMADHVFAPTRQGRTLTVAQKRMQNALLGSFVMAADIARAGGMGGLTALSNMIEIPEEVKQKSRQTYGVLPMEMLGAYTNMELAMRADASEVMGFDFRVNLNPQVIPTPVDYLYFDMLKQLQSLVKSQLNSGSTDTRQHYRLLLHKLDKALK</sequence>
<dbReference type="SUPFAM" id="SSF55486">
    <property type="entry name" value="Metalloproteases ('zincins'), catalytic domain"/>
    <property type="match status" value="1"/>
</dbReference>
<evidence type="ECO:0000259" key="1">
    <source>
        <dbReference type="Pfam" id="PF16313"/>
    </source>
</evidence>
<dbReference type="GO" id="GO:0008237">
    <property type="term" value="F:metallopeptidase activity"/>
    <property type="evidence" value="ECO:0007669"/>
    <property type="project" value="UniProtKB-KW"/>
</dbReference>
<reference evidence="5 7" key="1">
    <citation type="submission" date="2019-09" db="EMBL/GenBank/DDBJ databases">
        <title>Butyricimonas paravirosa DSM 105722 (=214-4 = JCM 18677 = CCUG 65563).</title>
        <authorList>
            <person name="Le Roy T."/>
            <person name="Cani P.D."/>
        </authorList>
    </citation>
    <scope>NUCLEOTIDE SEQUENCE [LARGE SCALE GENOMIC DNA]</scope>
    <source>
        <strain evidence="5 7">DSM 105722</strain>
    </source>
</reference>
<dbReference type="EMBL" id="JAATLI010000012">
    <property type="protein sequence ID" value="NJC19659.1"/>
    <property type="molecule type" value="Genomic_DNA"/>
</dbReference>
<dbReference type="Pfam" id="PF17148">
    <property type="entry name" value="DUF5117"/>
    <property type="match status" value="1"/>
</dbReference>
<feature type="domain" description="EcxA zinc-binding" evidence="1">
    <location>
        <begin position="431"/>
        <end position="737"/>
    </location>
</feature>
<keyword evidence="5" id="KW-0482">Metalloprotease</keyword>
<reference evidence="4 6" key="2">
    <citation type="submission" date="2020-03" db="EMBL/GenBank/DDBJ databases">
        <title>Genomic Encyclopedia of Type Strains, Phase IV (KMG-IV): sequencing the most valuable type-strain genomes for metagenomic binning, comparative biology and taxonomic classification.</title>
        <authorList>
            <person name="Goeker M."/>
        </authorList>
    </citation>
    <scope>NUCLEOTIDE SEQUENCE [LARGE SCALE GENOMIC DNA]</scope>
    <source>
        <strain evidence="4 6">DSM 105722</strain>
    </source>
</reference>
<dbReference type="InterPro" id="IPR032534">
    <property type="entry name" value="EcxA_zinc-bd"/>
</dbReference>
<feature type="domain" description="DUF5117" evidence="2">
    <location>
        <begin position="132"/>
        <end position="299"/>
    </location>
</feature>
<dbReference type="InterPro" id="IPR033428">
    <property type="entry name" value="DUF5118"/>
</dbReference>
<accession>A0A7X5YF67</accession>
<feature type="domain" description="DUF5118" evidence="3">
    <location>
        <begin position="46"/>
        <end position="95"/>
    </location>
</feature>
<dbReference type="Pfam" id="PF16313">
    <property type="entry name" value="DUF4953"/>
    <property type="match status" value="1"/>
</dbReference>
<evidence type="ECO:0000313" key="6">
    <source>
        <dbReference type="Proteomes" id="UP000576368"/>
    </source>
</evidence>
<evidence type="ECO:0000313" key="4">
    <source>
        <dbReference type="EMBL" id="NJC19659.1"/>
    </source>
</evidence>
<dbReference type="AlphaFoldDB" id="A0A7X5YF67"/>
<dbReference type="Proteomes" id="UP001302374">
    <property type="component" value="Chromosome"/>
</dbReference>
<dbReference type="Gene3D" id="3.40.390.10">
    <property type="entry name" value="Collagenase (Catalytic Domain)"/>
    <property type="match status" value="1"/>
</dbReference>
<dbReference type="PANTHER" id="PTHR38478">
    <property type="entry name" value="PEPTIDASE M1A AND M12B"/>
    <property type="match status" value="1"/>
</dbReference>
<dbReference type="RefSeq" id="WP_118301969.1">
    <property type="nucleotide sequence ID" value="NZ_BMPA01000011.1"/>
</dbReference>
<dbReference type="Pfam" id="PF17162">
    <property type="entry name" value="DUF5118"/>
    <property type="match status" value="1"/>
</dbReference>
<dbReference type="InterPro" id="IPR024079">
    <property type="entry name" value="MetalloPept_cat_dom_sf"/>
</dbReference>
<dbReference type="EMBL" id="CP043839">
    <property type="protein sequence ID" value="WOF11574.1"/>
    <property type="molecule type" value="Genomic_DNA"/>
</dbReference>
<evidence type="ECO:0000313" key="7">
    <source>
        <dbReference type="Proteomes" id="UP001302374"/>
    </source>
</evidence>
<keyword evidence="7" id="KW-1185">Reference proteome</keyword>
<protein>
    <submittedName>
        <fullName evidence="5">Zinc-dependent metalloprotease</fullName>
    </submittedName>
</protein>
<evidence type="ECO:0000259" key="3">
    <source>
        <dbReference type="Pfam" id="PF17162"/>
    </source>
</evidence>
<keyword evidence="5" id="KW-0378">Hydrolase</keyword>
<evidence type="ECO:0000259" key="2">
    <source>
        <dbReference type="Pfam" id="PF17148"/>
    </source>
</evidence>
<dbReference type="GeneID" id="86890528"/>
<dbReference type="CDD" id="cd04276">
    <property type="entry name" value="ZnMc_MMP_like_2"/>
    <property type="match status" value="1"/>
</dbReference>
<keyword evidence="5" id="KW-0645">Protease</keyword>
<name>A0A7X5YF67_9BACT</name>
<evidence type="ECO:0000313" key="5">
    <source>
        <dbReference type="EMBL" id="WOF11574.1"/>
    </source>
</evidence>
<dbReference type="InterPro" id="IPR034032">
    <property type="entry name" value="Zn_MMP-like_bac"/>
</dbReference>
<proteinExistence type="predicted"/>
<organism evidence="4 6">
    <name type="scientific">Butyricimonas paravirosa</name>
    <dbReference type="NCBI Taxonomy" id="1472417"/>
    <lineage>
        <taxon>Bacteria</taxon>
        <taxon>Pseudomonadati</taxon>
        <taxon>Bacteroidota</taxon>
        <taxon>Bacteroidia</taxon>
        <taxon>Bacteroidales</taxon>
        <taxon>Odoribacteraceae</taxon>
        <taxon>Butyricimonas</taxon>
    </lineage>
</organism>
<dbReference type="Proteomes" id="UP000576368">
    <property type="component" value="Unassembled WGS sequence"/>
</dbReference>
<dbReference type="InterPro" id="IPR033413">
    <property type="entry name" value="DUF5117"/>
</dbReference>
<gene>
    <name evidence="5" type="ORF">F1644_04485</name>
    <name evidence="4" type="ORF">GGR15_003295</name>
</gene>
<dbReference type="PANTHER" id="PTHR38478:SF1">
    <property type="entry name" value="ZINC DEPENDENT METALLOPROTEASE DOMAIN LIPOPROTEIN"/>
    <property type="match status" value="1"/>
</dbReference>